<gene>
    <name evidence="2" type="ORF">HanXRQr2_Chr15g0687051</name>
</gene>
<dbReference type="Proteomes" id="UP000215914">
    <property type="component" value="Unassembled WGS sequence"/>
</dbReference>
<feature type="compositionally biased region" description="Basic and acidic residues" evidence="1">
    <location>
        <begin position="43"/>
        <end position="55"/>
    </location>
</feature>
<dbReference type="EMBL" id="MNCJ02000330">
    <property type="protein sequence ID" value="KAF5764010.1"/>
    <property type="molecule type" value="Genomic_DNA"/>
</dbReference>
<evidence type="ECO:0000313" key="3">
    <source>
        <dbReference type="Proteomes" id="UP000215914"/>
    </source>
</evidence>
<dbReference type="AlphaFoldDB" id="A0A9K3DYT5"/>
<keyword evidence="3" id="KW-1185">Reference proteome</keyword>
<name>A0A9K3DYT5_HELAN</name>
<reference evidence="2" key="2">
    <citation type="submission" date="2020-06" db="EMBL/GenBank/DDBJ databases">
        <title>Helianthus annuus Genome sequencing and assembly Release 2.</title>
        <authorList>
            <person name="Gouzy J."/>
            <person name="Langlade N."/>
            <person name="Munos S."/>
        </authorList>
    </citation>
    <scope>NUCLEOTIDE SEQUENCE</scope>
    <source>
        <tissue evidence="2">Leaves</tissue>
    </source>
</reference>
<protein>
    <submittedName>
        <fullName evidence="2">Uncharacterized protein</fullName>
    </submittedName>
</protein>
<feature type="region of interest" description="Disordered" evidence="1">
    <location>
        <begin position="43"/>
        <end position="64"/>
    </location>
</feature>
<accession>A0A9K3DYT5</accession>
<organism evidence="2 3">
    <name type="scientific">Helianthus annuus</name>
    <name type="common">Common sunflower</name>
    <dbReference type="NCBI Taxonomy" id="4232"/>
    <lineage>
        <taxon>Eukaryota</taxon>
        <taxon>Viridiplantae</taxon>
        <taxon>Streptophyta</taxon>
        <taxon>Embryophyta</taxon>
        <taxon>Tracheophyta</taxon>
        <taxon>Spermatophyta</taxon>
        <taxon>Magnoliopsida</taxon>
        <taxon>eudicotyledons</taxon>
        <taxon>Gunneridae</taxon>
        <taxon>Pentapetalae</taxon>
        <taxon>asterids</taxon>
        <taxon>campanulids</taxon>
        <taxon>Asterales</taxon>
        <taxon>Asteraceae</taxon>
        <taxon>Asteroideae</taxon>
        <taxon>Heliantheae alliance</taxon>
        <taxon>Heliantheae</taxon>
        <taxon>Helianthus</taxon>
    </lineage>
</organism>
<evidence type="ECO:0000256" key="1">
    <source>
        <dbReference type="SAM" id="MobiDB-lite"/>
    </source>
</evidence>
<comment type="caution">
    <text evidence="2">The sequence shown here is derived from an EMBL/GenBank/DDBJ whole genome shotgun (WGS) entry which is preliminary data.</text>
</comment>
<proteinExistence type="predicted"/>
<sequence>MQNERVAIYMPAPKPRKGSSNSPSDADVVRAVELLQGAAREVEAVTKSRQEETHVATDSSDSDDLFEENETTILVRRITILEEDKIFKDAQIASLMEELVVKNQKIHELKANLGALSAIVMDMK</sequence>
<evidence type="ECO:0000313" key="2">
    <source>
        <dbReference type="EMBL" id="KAF5764010.1"/>
    </source>
</evidence>
<feature type="region of interest" description="Disordered" evidence="1">
    <location>
        <begin position="1"/>
        <end position="26"/>
    </location>
</feature>
<dbReference type="Gramene" id="mRNA:HanXRQr2_Chr15g0687051">
    <property type="protein sequence ID" value="CDS:HanXRQr2_Chr15g0687051.1"/>
    <property type="gene ID" value="HanXRQr2_Chr15g0687051"/>
</dbReference>
<reference evidence="2" key="1">
    <citation type="journal article" date="2017" name="Nature">
        <title>The sunflower genome provides insights into oil metabolism, flowering and Asterid evolution.</title>
        <authorList>
            <person name="Badouin H."/>
            <person name="Gouzy J."/>
            <person name="Grassa C.J."/>
            <person name="Murat F."/>
            <person name="Staton S.E."/>
            <person name="Cottret L."/>
            <person name="Lelandais-Briere C."/>
            <person name="Owens G.L."/>
            <person name="Carrere S."/>
            <person name="Mayjonade B."/>
            <person name="Legrand L."/>
            <person name="Gill N."/>
            <person name="Kane N.C."/>
            <person name="Bowers J.E."/>
            <person name="Hubner S."/>
            <person name="Bellec A."/>
            <person name="Berard A."/>
            <person name="Berges H."/>
            <person name="Blanchet N."/>
            <person name="Boniface M.C."/>
            <person name="Brunel D."/>
            <person name="Catrice O."/>
            <person name="Chaidir N."/>
            <person name="Claudel C."/>
            <person name="Donnadieu C."/>
            <person name="Faraut T."/>
            <person name="Fievet G."/>
            <person name="Helmstetter N."/>
            <person name="King M."/>
            <person name="Knapp S.J."/>
            <person name="Lai Z."/>
            <person name="Le Paslier M.C."/>
            <person name="Lippi Y."/>
            <person name="Lorenzon L."/>
            <person name="Mandel J.R."/>
            <person name="Marage G."/>
            <person name="Marchand G."/>
            <person name="Marquand E."/>
            <person name="Bret-Mestries E."/>
            <person name="Morien E."/>
            <person name="Nambeesan S."/>
            <person name="Nguyen T."/>
            <person name="Pegot-Espagnet P."/>
            <person name="Pouilly N."/>
            <person name="Raftis F."/>
            <person name="Sallet E."/>
            <person name="Schiex T."/>
            <person name="Thomas J."/>
            <person name="Vandecasteele C."/>
            <person name="Vares D."/>
            <person name="Vear F."/>
            <person name="Vautrin S."/>
            <person name="Crespi M."/>
            <person name="Mangin B."/>
            <person name="Burke J.M."/>
            <person name="Salse J."/>
            <person name="Munos S."/>
            <person name="Vincourt P."/>
            <person name="Rieseberg L.H."/>
            <person name="Langlade N.B."/>
        </authorList>
    </citation>
    <scope>NUCLEOTIDE SEQUENCE</scope>
    <source>
        <tissue evidence="2">Leaves</tissue>
    </source>
</reference>